<dbReference type="NCBIfam" id="TIGR00877">
    <property type="entry name" value="purD"/>
    <property type="match status" value="1"/>
</dbReference>
<dbReference type="AlphaFoldDB" id="A0A1M7SPV9"/>
<comment type="cofactor">
    <cofactor evidence="2">
        <name>Mg(2+)</name>
        <dbReference type="ChEBI" id="CHEBI:18420"/>
    </cofactor>
</comment>
<proteinExistence type="inferred from homology"/>
<evidence type="ECO:0000256" key="13">
    <source>
        <dbReference type="ARBA" id="ARBA00042864"/>
    </source>
</evidence>
<dbReference type="Gene3D" id="3.90.600.10">
    <property type="entry name" value="Phosphoribosylglycinamide synthetase, C-terminal domain"/>
    <property type="match status" value="1"/>
</dbReference>
<keyword evidence="18" id="KW-1185">Reference proteome</keyword>
<dbReference type="EC" id="6.3.4.13" evidence="4 14"/>
<protein>
    <recommendedName>
        <fullName evidence="4 14">Phosphoribosylamine--glycine ligase</fullName>
        <ecNumber evidence="4 14">6.3.4.13</ecNumber>
    </recommendedName>
    <alternativeName>
        <fullName evidence="14">GARS</fullName>
    </alternativeName>
    <alternativeName>
        <fullName evidence="12 14">Glycinamide ribonucleotide synthetase</fullName>
    </alternativeName>
    <alternativeName>
        <fullName evidence="13 14">Phosphoribosylglycinamide synthetase</fullName>
    </alternativeName>
</protein>
<evidence type="ECO:0000313" key="18">
    <source>
        <dbReference type="Proteomes" id="UP000186469"/>
    </source>
</evidence>
<name>A0A1M7SPV9_9BACT</name>
<evidence type="ECO:0000256" key="5">
    <source>
        <dbReference type="ARBA" id="ARBA00022598"/>
    </source>
</evidence>
<organism evidence="17 18">
    <name type="scientific">Desulfovibrio litoralis DSM 11393</name>
    <dbReference type="NCBI Taxonomy" id="1121455"/>
    <lineage>
        <taxon>Bacteria</taxon>
        <taxon>Pseudomonadati</taxon>
        <taxon>Thermodesulfobacteriota</taxon>
        <taxon>Desulfovibrionia</taxon>
        <taxon>Desulfovibrionales</taxon>
        <taxon>Desulfovibrionaceae</taxon>
        <taxon>Desulfovibrio</taxon>
    </lineage>
</organism>
<dbReference type="FunFam" id="3.30.470.20:FF:000018">
    <property type="entry name" value="Trifunctional purine biosynthetic protein adenosine-3"/>
    <property type="match status" value="1"/>
</dbReference>
<gene>
    <name evidence="14" type="primary">purD</name>
    <name evidence="17" type="ORF">SAMN02745728_01130</name>
</gene>
<dbReference type="Pfam" id="PF02843">
    <property type="entry name" value="GARS_C"/>
    <property type="match status" value="1"/>
</dbReference>
<dbReference type="InterPro" id="IPR016185">
    <property type="entry name" value="PreATP-grasp_dom_sf"/>
</dbReference>
<dbReference type="Gene3D" id="3.30.470.20">
    <property type="entry name" value="ATP-grasp fold, B domain"/>
    <property type="match status" value="1"/>
</dbReference>
<keyword evidence="9 15" id="KW-0067">ATP-binding</keyword>
<feature type="domain" description="ATP-grasp" evidence="16">
    <location>
        <begin position="107"/>
        <end position="313"/>
    </location>
</feature>
<dbReference type="FunFam" id="3.30.1490.20:FF:000006">
    <property type="entry name" value="phosphoribosylamine--glycine ligase, chloroplastic-like"/>
    <property type="match status" value="1"/>
</dbReference>
<evidence type="ECO:0000256" key="9">
    <source>
        <dbReference type="ARBA" id="ARBA00022840"/>
    </source>
</evidence>
<evidence type="ECO:0000256" key="2">
    <source>
        <dbReference type="ARBA" id="ARBA00001946"/>
    </source>
</evidence>
<evidence type="ECO:0000256" key="15">
    <source>
        <dbReference type="PROSITE-ProRule" id="PRU00409"/>
    </source>
</evidence>
<evidence type="ECO:0000259" key="16">
    <source>
        <dbReference type="PROSITE" id="PS50975"/>
    </source>
</evidence>
<dbReference type="InterPro" id="IPR020560">
    <property type="entry name" value="PRibGlycinamide_synth_C-dom"/>
</dbReference>
<evidence type="ECO:0000313" key="17">
    <source>
        <dbReference type="EMBL" id="SHN60450.1"/>
    </source>
</evidence>
<keyword evidence="6" id="KW-0479">Metal-binding</keyword>
<dbReference type="STRING" id="1121455.SAMN02745728_01130"/>
<evidence type="ECO:0000256" key="1">
    <source>
        <dbReference type="ARBA" id="ARBA00001936"/>
    </source>
</evidence>
<dbReference type="InterPro" id="IPR020559">
    <property type="entry name" value="PRibGlycinamide_synth_CS"/>
</dbReference>
<evidence type="ECO:0000256" key="8">
    <source>
        <dbReference type="ARBA" id="ARBA00022755"/>
    </source>
</evidence>
<dbReference type="SMART" id="SM01210">
    <property type="entry name" value="GARS_C"/>
    <property type="match status" value="1"/>
</dbReference>
<dbReference type="InterPro" id="IPR000115">
    <property type="entry name" value="PRibGlycinamide_synth"/>
</dbReference>
<dbReference type="GO" id="GO:0005524">
    <property type="term" value="F:ATP binding"/>
    <property type="evidence" value="ECO:0007669"/>
    <property type="project" value="UniProtKB-UniRule"/>
</dbReference>
<dbReference type="GO" id="GO:0046872">
    <property type="term" value="F:metal ion binding"/>
    <property type="evidence" value="ECO:0007669"/>
    <property type="project" value="UniProtKB-KW"/>
</dbReference>
<dbReference type="InterPro" id="IPR037123">
    <property type="entry name" value="PRibGlycinamide_synth_C_sf"/>
</dbReference>
<dbReference type="SMART" id="SM01209">
    <property type="entry name" value="GARS_A"/>
    <property type="match status" value="1"/>
</dbReference>
<evidence type="ECO:0000256" key="11">
    <source>
        <dbReference type="ARBA" id="ARBA00038345"/>
    </source>
</evidence>
<keyword evidence="7 15" id="KW-0547">Nucleotide-binding</keyword>
<dbReference type="FunFam" id="3.90.600.10:FF:000001">
    <property type="entry name" value="Trifunctional purine biosynthetic protein adenosine-3"/>
    <property type="match status" value="1"/>
</dbReference>
<keyword evidence="5 14" id="KW-0436">Ligase</keyword>
<reference evidence="17 18" key="1">
    <citation type="submission" date="2016-12" db="EMBL/GenBank/DDBJ databases">
        <authorList>
            <person name="Song W.-J."/>
            <person name="Kurnit D.M."/>
        </authorList>
    </citation>
    <scope>NUCLEOTIDE SEQUENCE [LARGE SCALE GENOMIC DNA]</scope>
    <source>
        <strain evidence="17 18">DSM 11393</strain>
    </source>
</reference>
<dbReference type="GO" id="GO:0006189">
    <property type="term" value="P:'de novo' IMP biosynthetic process"/>
    <property type="evidence" value="ECO:0007669"/>
    <property type="project" value="UniProtKB-UniRule"/>
</dbReference>
<evidence type="ECO:0000256" key="12">
    <source>
        <dbReference type="ARBA" id="ARBA00042242"/>
    </source>
</evidence>
<dbReference type="PANTHER" id="PTHR43472:SF1">
    <property type="entry name" value="PHOSPHORIBOSYLAMINE--GLYCINE LIGASE, CHLOROPLASTIC"/>
    <property type="match status" value="1"/>
</dbReference>
<keyword evidence="10" id="KW-0464">Manganese</keyword>
<dbReference type="OrthoDB" id="9807240at2"/>
<dbReference type="Gene3D" id="3.40.50.20">
    <property type="match status" value="1"/>
</dbReference>
<evidence type="ECO:0000256" key="7">
    <source>
        <dbReference type="ARBA" id="ARBA00022741"/>
    </source>
</evidence>
<comment type="similarity">
    <text evidence="11 14">Belongs to the GARS family.</text>
</comment>
<dbReference type="InterPro" id="IPR011054">
    <property type="entry name" value="Rudment_hybrid_motif"/>
</dbReference>
<dbReference type="InterPro" id="IPR011761">
    <property type="entry name" value="ATP-grasp"/>
</dbReference>
<evidence type="ECO:0000256" key="4">
    <source>
        <dbReference type="ARBA" id="ARBA00013255"/>
    </source>
</evidence>
<keyword evidence="8 14" id="KW-0658">Purine biosynthesis</keyword>
<evidence type="ECO:0000256" key="10">
    <source>
        <dbReference type="ARBA" id="ARBA00023211"/>
    </source>
</evidence>
<comment type="pathway">
    <text evidence="3 14">Purine metabolism; IMP biosynthesis via de novo pathway; N(1)-(5-phospho-D-ribosyl)glycinamide from 5-phospho-alpha-D-ribose 1-diphosphate: step 2/2.</text>
</comment>
<sequence>MRILVIGQGGREHALVWKLKQDPRIKEIFVAPGNGGTAGIATNVPVEVDDIKGLVNLCIQEGINLVVPAPELPLTLGIVDACRDAGIACFGPDAYAAKLEGSKSFAKDVMYAAGVPTAEFGAFDNYDDAVAYVKAKGAPIVIKADGLAAGKGVVVAMNMTEALGALEEIMVGNIFKDSGSKVVIEEMMEGEEVSCLAFCDGERALLLPSAQDHKRVYDDDKGPNTGGMGAYSPMPLVLENRHQEILDLIFKPVLEHLKKEGHPFKGILYAGLMLTKSGIKVVEFNVRFGDPECQPLLMRLEDNLLDLMSSCIKGALYKDKINVSDDVSVGIVIAAEGYPGSYKKGMEIKGITEAEKLADNKLKVFHSGTKLENGVLSSTGGRVLCVTALAPSLDEAIKLGYQGVSCIDMPYSQYRTDIGAKGIKNQK</sequence>
<dbReference type="SUPFAM" id="SSF52440">
    <property type="entry name" value="PreATP-grasp domain"/>
    <property type="match status" value="1"/>
</dbReference>
<dbReference type="GO" id="GO:0009113">
    <property type="term" value="P:purine nucleobase biosynthetic process"/>
    <property type="evidence" value="ECO:0007669"/>
    <property type="project" value="InterPro"/>
</dbReference>
<dbReference type="Pfam" id="PF01071">
    <property type="entry name" value="GARS_A"/>
    <property type="match status" value="1"/>
</dbReference>
<dbReference type="UniPathway" id="UPA00074">
    <property type="reaction ID" value="UER00125"/>
</dbReference>
<dbReference type="InterPro" id="IPR020562">
    <property type="entry name" value="PRibGlycinamide_synth_N"/>
</dbReference>
<evidence type="ECO:0000256" key="3">
    <source>
        <dbReference type="ARBA" id="ARBA00005174"/>
    </source>
</evidence>
<accession>A0A1M7SPV9</accession>
<dbReference type="PROSITE" id="PS50975">
    <property type="entry name" value="ATP_GRASP"/>
    <property type="match status" value="1"/>
</dbReference>
<dbReference type="SUPFAM" id="SSF56059">
    <property type="entry name" value="Glutathione synthetase ATP-binding domain-like"/>
    <property type="match status" value="1"/>
</dbReference>
<dbReference type="Pfam" id="PF02844">
    <property type="entry name" value="GARS_N"/>
    <property type="match status" value="1"/>
</dbReference>
<comment type="cofactor">
    <cofactor evidence="1">
        <name>Mn(2+)</name>
        <dbReference type="ChEBI" id="CHEBI:29035"/>
    </cofactor>
</comment>
<dbReference type="PROSITE" id="PS00184">
    <property type="entry name" value="GARS"/>
    <property type="match status" value="1"/>
</dbReference>
<dbReference type="PANTHER" id="PTHR43472">
    <property type="entry name" value="PHOSPHORIBOSYLAMINE--GLYCINE LIGASE"/>
    <property type="match status" value="1"/>
</dbReference>
<evidence type="ECO:0000256" key="14">
    <source>
        <dbReference type="HAMAP-Rule" id="MF_00138"/>
    </source>
</evidence>
<dbReference type="Gene3D" id="3.30.1490.20">
    <property type="entry name" value="ATP-grasp fold, A domain"/>
    <property type="match status" value="1"/>
</dbReference>
<dbReference type="RefSeq" id="WP_072696815.1">
    <property type="nucleotide sequence ID" value="NZ_FRDI01000004.1"/>
</dbReference>
<dbReference type="Proteomes" id="UP000186469">
    <property type="component" value="Unassembled WGS sequence"/>
</dbReference>
<dbReference type="GO" id="GO:0004637">
    <property type="term" value="F:phosphoribosylamine-glycine ligase activity"/>
    <property type="evidence" value="ECO:0007669"/>
    <property type="project" value="UniProtKB-UniRule"/>
</dbReference>
<dbReference type="FunFam" id="3.40.50.20:FF:000006">
    <property type="entry name" value="Phosphoribosylamine--glycine ligase, chloroplastic"/>
    <property type="match status" value="1"/>
</dbReference>
<dbReference type="SUPFAM" id="SSF51246">
    <property type="entry name" value="Rudiment single hybrid motif"/>
    <property type="match status" value="1"/>
</dbReference>
<evidence type="ECO:0000256" key="6">
    <source>
        <dbReference type="ARBA" id="ARBA00022723"/>
    </source>
</evidence>
<dbReference type="EMBL" id="FRDI01000004">
    <property type="protein sequence ID" value="SHN60450.1"/>
    <property type="molecule type" value="Genomic_DNA"/>
</dbReference>
<dbReference type="InterPro" id="IPR020561">
    <property type="entry name" value="PRibGlycinamid_synth_ATP-grasp"/>
</dbReference>
<comment type="catalytic activity">
    <reaction evidence="14">
        <text>5-phospho-beta-D-ribosylamine + glycine + ATP = N(1)-(5-phospho-beta-D-ribosyl)glycinamide + ADP + phosphate + H(+)</text>
        <dbReference type="Rhea" id="RHEA:17453"/>
        <dbReference type="ChEBI" id="CHEBI:15378"/>
        <dbReference type="ChEBI" id="CHEBI:30616"/>
        <dbReference type="ChEBI" id="CHEBI:43474"/>
        <dbReference type="ChEBI" id="CHEBI:57305"/>
        <dbReference type="ChEBI" id="CHEBI:58681"/>
        <dbReference type="ChEBI" id="CHEBI:143788"/>
        <dbReference type="ChEBI" id="CHEBI:456216"/>
        <dbReference type="EC" id="6.3.4.13"/>
    </reaction>
</comment>
<dbReference type="InterPro" id="IPR013815">
    <property type="entry name" value="ATP_grasp_subdomain_1"/>
</dbReference>
<dbReference type="HAMAP" id="MF_00138">
    <property type="entry name" value="GARS"/>
    <property type="match status" value="1"/>
</dbReference>